<dbReference type="RefSeq" id="WP_251913501.1">
    <property type="nucleotide sequence ID" value="NZ_JAMRXG010000007.1"/>
</dbReference>
<evidence type="ECO:0000313" key="1">
    <source>
        <dbReference type="EMBL" id="MCM6775310.1"/>
    </source>
</evidence>
<name>A0A9X2E839_9NOCA</name>
<dbReference type="EMBL" id="JAMRXG010000007">
    <property type="protein sequence ID" value="MCM6775310.1"/>
    <property type="molecule type" value="Genomic_DNA"/>
</dbReference>
<dbReference type="AlphaFoldDB" id="A0A9X2E839"/>
<evidence type="ECO:0000313" key="2">
    <source>
        <dbReference type="Proteomes" id="UP001139157"/>
    </source>
</evidence>
<accession>A0A9X2E839</accession>
<sequence>MGVRRAVADLYVAERSTFDVAAPEDDAHLFRLGLDRVLVTRTVGHGDPRPRHTAWRFSPP</sequence>
<proteinExistence type="predicted"/>
<gene>
    <name evidence="1" type="ORF">NDR86_17700</name>
</gene>
<organism evidence="1 2">
    <name type="scientific">Nocardia pulmonis</name>
    <dbReference type="NCBI Taxonomy" id="2951408"/>
    <lineage>
        <taxon>Bacteria</taxon>
        <taxon>Bacillati</taxon>
        <taxon>Actinomycetota</taxon>
        <taxon>Actinomycetes</taxon>
        <taxon>Mycobacteriales</taxon>
        <taxon>Nocardiaceae</taxon>
        <taxon>Nocardia</taxon>
    </lineage>
</organism>
<reference evidence="1" key="1">
    <citation type="submission" date="2022-06" db="EMBL/GenBank/DDBJ databases">
        <title>Novel species in genus nocardia.</title>
        <authorList>
            <person name="Li F."/>
        </authorList>
    </citation>
    <scope>NUCLEOTIDE SEQUENCE</scope>
    <source>
        <strain evidence="1">CDC141</strain>
    </source>
</reference>
<dbReference type="Proteomes" id="UP001139157">
    <property type="component" value="Unassembled WGS sequence"/>
</dbReference>
<protein>
    <submittedName>
        <fullName evidence="1">Uncharacterized protein</fullName>
    </submittedName>
</protein>
<keyword evidence="2" id="KW-1185">Reference proteome</keyword>
<comment type="caution">
    <text evidence="1">The sequence shown here is derived from an EMBL/GenBank/DDBJ whole genome shotgun (WGS) entry which is preliminary data.</text>
</comment>